<dbReference type="AlphaFoldDB" id="A0A420YBB4"/>
<comment type="caution">
    <text evidence="3">The sequence shown here is derived from an EMBL/GenBank/DDBJ whole genome shotgun (WGS) entry which is preliminary data.</text>
</comment>
<dbReference type="OrthoDB" id="437457at2759"/>
<comment type="similarity">
    <text evidence="1">Belongs to the AB hydrolase superfamily. AB hydrolase 2 family.</text>
</comment>
<dbReference type="InterPro" id="IPR050565">
    <property type="entry name" value="LYPA1-2/EST-like"/>
</dbReference>
<sequence length="278" mass="30656">MPPTRVPTAEDFATLSPLITTALHFPTPPESTTAILLLFHGLGDNDKSFQSFARSLNLPGVLAVSVRGVSPLPPYLLPDQDPSKPTEHFHWGDDLRLDERTGELEEDSGFEKARRVVMGKLIEEVLVDRCGWRLDDILLFGFGQGGAFALGLGSMARFPEEVAGTRVVDVTDGEEGKGEEGLGKAFKGIVSIGGALPPSMVPTVSKREKSRTPVLVCAGRESEVVDEDAEERLREEFEKVRVVRWRRADDGMPRSREEVLPLMEFFAERLRGDEGGWL</sequence>
<keyword evidence="4" id="KW-1185">Reference proteome</keyword>
<evidence type="ECO:0000313" key="3">
    <source>
        <dbReference type="EMBL" id="RKU45020.1"/>
    </source>
</evidence>
<dbReference type="GO" id="GO:0052689">
    <property type="term" value="F:carboxylic ester hydrolase activity"/>
    <property type="evidence" value="ECO:0007669"/>
    <property type="project" value="TreeGrafter"/>
</dbReference>
<dbReference type="GO" id="GO:0008474">
    <property type="term" value="F:palmitoyl-(protein) hydrolase activity"/>
    <property type="evidence" value="ECO:0007669"/>
    <property type="project" value="TreeGrafter"/>
</dbReference>
<reference evidence="3 4" key="1">
    <citation type="submission" date="2018-08" db="EMBL/GenBank/DDBJ databases">
        <title>Draft genome of the lignicolous fungus Coniochaeta pulveracea.</title>
        <authorList>
            <person name="Borstlap C.J."/>
            <person name="De Witt R.N."/>
            <person name="Botha A."/>
            <person name="Volschenk H."/>
        </authorList>
    </citation>
    <scope>NUCLEOTIDE SEQUENCE [LARGE SCALE GENOMIC DNA]</scope>
    <source>
        <strain evidence="3 4">CAB683</strain>
    </source>
</reference>
<gene>
    <name evidence="3" type="ORF">DL546_004210</name>
</gene>
<dbReference type="Gene3D" id="3.40.50.1820">
    <property type="entry name" value="alpha/beta hydrolase"/>
    <property type="match status" value="1"/>
</dbReference>
<dbReference type="SUPFAM" id="SSF53474">
    <property type="entry name" value="alpha/beta-Hydrolases"/>
    <property type="match status" value="1"/>
</dbReference>
<dbReference type="GO" id="GO:0005737">
    <property type="term" value="C:cytoplasm"/>
    <property type="evidence" value="ECO:0007669"/>
    <property type="project" value="TreeGrafter"/>
</dbReference>
<organism evidence="3 4">
    <name type="scientific">Coniochaeta pulveracea</name>
    <dbReference type="NCBI Taxonomy" id="177199"/>
    <lineage>
        <taxon>Eukaryota</taxon>
        <taxon>Fungi</taxon>
        <taxon>Dikarya</taxon>
        <taxon>Ascomycota</taxon>
        <taxon>Pezizomycotina</taxon>
        <taxon>Sordariomycetes</taxon>
        <taxon>Sordariomycetidae</taxon>
        <taxon>Coniochaetales</taxon>
        <taxon>Coniochaetaceae</taxon>
        <taxon>Coniochaeta</taxon>
    </lineage>
</organism>
<protein>
    <recommendedName>
        <fullName evidence="2">Phospholipase/carboxylesterase/thioesterase domain-containing protein</fullName>
    </recommendedName>
</protein>
<feature type="domain" description="Phospholipase/carboxylesterase/thioesterase" evidence="2">
    <location>
        <begin position="30"/>
        <end position="153"/>
    </location>
</feature>
<dbReference type="EMBL" id="QVQW01000024">
    <property type="protein sequence ID" value="RKU45020.1"/>
    <property type="molecule type" value="Genomic_DNA"/>
</dbReference>
<evidence type="ECO:0000259" key="2">
    <source>
        <dbReference type="Pfam" id="PF02230"/>
    </source>
</evidence>
<evidence type="ECO:0000256" key="1">
    <source>
        <dbReference type="ARBA" id="ARBA00006499"/>
    </source>
</evidence>
<dbReference type="Proteomes" id="UP000275385">
    <property type="component" value="Unassembled WGS sequence"/>
</dbReference>
<proteinExistence type="inferred from homology"/>
<dbReference type="InterPro" id="IPR003140">
    <property type="entry name" value="PLipase/COase/thioEstase"/>
</dbReference>
<name>A0A420YBB4_9PEZI</name>
<dbReference type="PANTHER" id="PTHR10655">
    <property type="entry name" value="LYSOPHOSPHOLIPASE-RELATED"/>
    <property type="match status" value="1"/>
</dbReference>
<dbReference type="PANTHER" id="PTHR10655:SF67">
    <property type="entry name" value="PHOSPHOLIPASE_CARBOXYLESTERASE SUPERFAMILY (AFU_ORTHOLOGUE AFUA_5G09340)"/>
    <property type="match status" value="1"/>
</dbReference>
<evidence type="ECO:0000313" key="4">
    <source>
        <dbReference type="Proteomes" id="UP000275385"/>
    </source>
</evidence>
<dbReference type="STRING" id="177199.A0A420YBB4"/>
<dbReference type="Pfam" id="PF02230">
    <property type="entry name" value="Abhydrolase_2"/>
    <property type="match status" value="1"/>
</dbReference>
<dbReference type="InterPro" id="IPR029058">
    <property type="entry name" value="AB_hydrolase_fold"/>
</dbReference>
<accession>A0A420YBB4</accession>